<dbReference type="InterPro" id="IPR036271">
    <property type="entry name" value="Tet_transcr_reg_TetR-rel_C_sf"/>
</dbReference>
<dbReference type="EMBL" id="UOFI01000074">
    <property type="protein sequence ID" value="VAW66345.1"/>
    <property type="molecule type" value="Genomic_DNA"/>
</dbReference>
<sequence>MSAPHLTSLDDQSTIFYMKPTKEIIIQSGIEILLEKGYNGSGLKEILDAAGVPKGSFYHFFKNKEDFAKEALSYYSNAFIPLLQQYLVDSPHPPVNRMTLFFKAMTDIFESQKSCKGGCLVGNMAQELADVNTPLRTHILQIMEIWNSYFTLCINEAKKKGELSQSTDSHELAEFILNSWEGALLKMKIVNSAAPLRNFNRQITRILECYP</sequence>
<reference evidence="5" key="1">
    <citation type="submission" date="2018-06" db="EMBL/GenBank/DDBJ databases">
        <authorList>
            <person name="Zhirakovskaya E."/>
        </authorList>
    </citation>
    <scope>NUCLEOTIDE SEQUENCE</scope>
</reference>
<dbReference type="PANTHER" id="PTHR47506:SF6">
    <property type="entry name" value="HTH-TYPE TRANSCRIPTIONAL REPRESSOR NEMR"/>
    <property type="match status" value="1"/>
</dbReference>
<dbReference type="InterPro" id="IPR011075">
    <property type="entry name" value="TetR_C"/>
</dbReference>
<keyword evidence="3" id="KW-0804">Transcription</keyword>
<dbReference type="Pfam" id="PF00440">
    <property type="entry name" value="TetR_N"/>
    <property type="match status" value="1"/>
</dbReference>
<dbReference type="PROSITE" id="PS50977">
    <property type="entry name" value="HTH_TETR_2"/>
    <property type="match status" value="1"/>
</dbReference>
<protein>
    <submittedName>
        <fullName evidence="5">Transcriptional regulator, AcrR family</fullName>
    </submittedName>
</protein>
<dbReference type="InterPro" id="IPR009057">
    <property type="entry name" value="Homeodomain-like_sf"/>
</dbReference>
<dbReference type="PRINTS" id="PR00455">
    <property type="entry name" value="HTHTETR"/>
</dbReference>
<dbReference type="PANTHER" id="PTHR47506">
    <property type="entry name" value="TRANSCRIPTIONAL REGULATORY PROTEIN"/>
    <property type="match status" value="1"/>
</dbReference>
<dbReference type="Pfam" id="PF16925">
    <property type="entry name" value="TetR_C_13"/>
    <property type="match status" value="1"/>
</dbReference>
<evidence type="ECO:0000313" key="5">
    <source>
        <dbReference type="EMBL" id="VAW66345.1"/>
    </source>
</evidence>
<dbReference type="Gene3D" id="1.10.357.10">
    <property type="entry name" value="Tetracycline Repressor, domain 2"/>
    <property type="match status" value="1"/>
</dbReference>
<name>A0A3B0XDG0_9ZZZZ</name>
<keyword evidence="2" id="KW-0238">DNA-binding</keyword>
<dbReference type="InterPro" id="IPR001647">
    <property type="entry name" value="HTH_TetR"/>
</dbReference>
<evidence type="ECO:0000256" key="2">
    <source>
        <dbReference type="ARBA" id="ARBA00023125"/>
    </source>
</evidence>
<gene>
    <name evidence="5" type="ORF">MNBD_GAMMA09-3509</name>
</gene>
<keyword evidence="1" id="KW-0805">Transcription regulation</keyword>
<dbReference type="GO" id="GO:0003677">
    <property type="term" value="F:DNA binding"/>
    <property type="evidence" value="ECO:0007669"/>
    <property type="project" value="UniProtKB-KW"/>
</dbReference>
<feature type="domain" description="HTH tetR-type" evidence="4">
    <location>
        <begin position="19"/>
        <end position="79"/>
    </location>
</feature>
<dbReference type="SUPFAM" id="SSF48498">
    <property type="entry name" value="Tetracyclin repressor-like, C-terminal domain"/>
    <property type="match status" value="1"/>
</dbReference>
<accession>A0A3B0XDG0</accession>
<dbReference type="SUPFAM" id="SSF46689">
    <property type="entry name" value="Homeodomain-like"/>
    <property type="match status" value="1"/>
</dbReference>
<evidence type="ECO:0000259" key="4">
    <source>
        <dbReference type="PROSITE" id="PS50977"/>
    </source>
</evidence>
<evidence type="ECO:0000256" key="3">
    <source>
        <dbReference type="ARBA" id="ARBA00023163"/>
    </source>
</evidence>
<evidence type="ECO:0000256" key="1">
    <source>
        <dbReference type="ARBA" id="ARBA00023015"/>
    </source>
</evidence>
<proteinExistence type="predicted"/>
<dbReference type="AlphaFoldDB" id="A0A3B0XDG0"/>
<organism evidence="5">
    <name type="scientific">hydrothermal vent metagenome</name>
    <dbReference type="NCBI Taxonomy" id="652676"/>
    <lineage>
        <taxon>unclassified sequences</taxon>
        <taxon>metagenomes</taxon>
        <taxon>ecological metagenomes</taxon>
    </lineage>
</organism>